<reference evidence="8 9" key="1">
    <citation type="journal article" date="2011" name="Proc. Natl. Acad. Sci. U.S.A.">
        <title>Evolutionary erosion of yeast sex chromosomes by mating-type switching accidents.</title>
        <authorList>
            <person name="Gordon J.L."/>
            <person name="Armisen D."/>
            <person name="Proux-Wera E."/>
            <person name="Oheigeartaigh S.S."/>
            <person name="Byrne K.P."/>
            <person name="Wolfe K.H."/>
        </authorList>
    </citation>
    <scope>NUCLEOTIDE SEQUENCE [LARGE SCALE GENOMIC DNA]</scope>
    <source>
        <strain evidence="9">ATCC 76901 / BCRC 22586 / CBS 4309 / NBRC 1992 / NRRL Y-12630</strain>
    </source>
</reference>
<feature type="region of interest" description="Disordered" evidence="6">
    <location>
        <begin position="119"/>
        <end position="144"/>
    </location>
</feature>
<dbReference type="OrthoDB" id="29879at2759"/>
<feature type="compositionally biased region" description="Polar residues" evidence="6">
    <location>
        <begin position="1"/>
        <end position="40"/>
    </location>
</feature>
<dbReference type="PANTHER" id="PTHR21535">
    <property type="entry name" value="MAGNESIUM AND COBALT TRANSPORT PROTEIN/MITOCHONDRIAL IMPORT INNER MEMBRANE TRANSLOCASE SUBUNIT TIM8"/>
    <property type="match status" value="1"/>
</dbReference>
<evidence type="ECO:0000256" key="7">
    <source>
        <dbReference type="SAM" id="Phobius"/>
    </source>
</evidence>
<dbReference type="RefSeq" id="XP_003673946.1">
    <property type="nucleotide sequence ID" value="XM_003673898.1"/>
</dbReference>
<feature type="transmembrane region" description="Helical" evidence="7">
    <location>
        <begin position="615"/>
        <end position="640"/>
    </location>
</feature>
<dbReference type="InterPro" id="IPR045861">
    <property type="entry name" value="CorA_cytoplasmic_dom"/>
</dbReference>
<dbReference type="InParanoid" id="G0V7W7"/>
<evidence type="ECO:0008006" key="10">
    <source>
        <dbReference type="Google" id="ProtNLM"/>
    </source>
</evidence>
<dbReference type="HOGENOM" id="CLU_007127_6_0_1"/>
<dbReference type="Pfam" id="PF01544">
    <property type="entry name" value="CorA"/>
    <property type="match status" value="2"/>
</dbReference>
<dbReference type="InterPro" id="IPR045863">
    <property type="entry name" value="CorA_TM1_TM2"/>
</dbReference>
<protein>
    <recommendedName>
        <fullName evidence="10">Cora</fullName>
    </recommendedName>
</protein>
<dbReference type="GO" id="GO:0005886">
    <property type="term" value="C:plasma membrane"/>
    <property type="evidence" value="ECO:0007669"/>
    <property type="project" value="TreeGrafter"/>
</dbReference>
<dbReference type="InterPro" id="IPR002523">
    <property type="entry name" value="MgTranspt_CorA/ZnTranspt_ZntB"/>
</dbReference>
<evidence type="ECO:0000313" key="8">
    <source>
        <dbReference type="EMBL" id="CCC67565.1"/>
    </source>
</evidence>
<name>G0V7W7_NAUCA</name>
<feature type="transmembrane region" description="Helical" evidence="7">
    <location>
        <begin position="580"/>
        <end position="603"/>
    </location>
</feature>
<organism evidence="8 9">
    <name type="scientific">Naumovozyma castellii</name>
    <name type="common">Yeast</name>
    <name type="synonym">Saccharomyces castellii</name>
    <dbReference type="NCBI Taxonomy" id="27288"/>
    <lineage>
        <taxon>Eukaryota</taxon>
        <taxon>Fungi</taxon>
        <taxon>Dikarya</taxon>
        <taxon>Ascomycota</taxon>
        <taxon>Saccharomycotina</taxon>
        <taxon>Saccharomycetes</taxon>
        <taxon>Saccharomycetales</taxon>
        <taxon>Saccharomycetaceae</taxon>
        <taxon>Naumovozyma</taxon>
    </lineage>
</organism>
<dbReference type="PANTHER" id="PTHR21535:SF55">
    <property type="entry name" value="MAGNESIUM TRANSPORTER ALR1-RELATED"/>
    <property type="match status" value="1"/>
</dbReference>
<keyword evidence="5 7" id="KW-0472">Membrane</keyword>
<dbReference type="KEGG" id="ncs:NCAS_0A10070"/>
<dbReference type="SUPFAM" id="SSF143865">
    <property type="entry name" value="CorA soluble domain-like"/>
    <property type="match status" value="1"/>
</dbReference>
<dbReference type="CDD" id="cd12829">
    <property type="entry name" value="Alr1p-like"/>
    <property type="match status" value="1"/>
</dbReference>
<sequence>MPNLISGQAGRTSSNGSISFSRRGSTSIHQGNENNRTNPADTPKPKKKKSFVSFKEEHTPHKTSPPLPNLKHFTSEQNPSTSHADIAGRFTPRARAYSEFTRTKRAKPGSEIDIKLSNDQSKRKGVMDPKGITELEPNDTRSEISNQTLEASYLSEASSNGTEDDVWVPIHPKKKEQVVNGINFEELQTFADEYIINMERIKQQNHYMGHVTRSSSNSLWKPKTLTPIMSETAAKYTPQTVPVSNTVPDDPDLGKLRTVEPSNDTFQAPDRFAFFCTTDEMTIHSPELPSLLRPHQSFFDLFKQGEPTWWLDCTCPTDEEMHILTTAFGIHPLTAEDVRMQEPRGKVEMFKTYYFISFHTFVNDKNSPNFLERICIYIIVFKNGILSFHFSPVDHCSNVRRRVRQLKNYVNVNADWICYALIDDITDSFAPVIQSIEYQTDAFDDTVLMTYNADFSKTLQNIGNTRRNIMTLMRLLSGKADVVKMLAKRCRDESKDSRNYNTINSNNPSAWDTTDTNSEVSLSCLPGGNIAMYLGDIQDHLLTMQQSLRSYENILARSHSNYLAQLQVESFISNNKVGEILGKVTILGTMLIPLNVITGLFGMNVEVPGGKVKNLAWFFGILGVLFAIGIFGWFLASFWVTAMNDKSNDDLDESFDENEKKASKSKFQKYLPKWFKKKEDITEDYTSGSALRIPASSVHSTTSTAGTFSHYSRTTNSYQHF</sequence>
<evidence type="ECO:0000256" key="4">
    <source>
        <dbReference type="ARBA" id="ARBA00022989"/>
    </source>
</evidence>
<feature type="region of interest" description="Disordered" evidence="6">
    <location>
        <begin position="1"/>
        <end position="95"/>
    </location>
</feature>
<reference key="2">
    <citation type="submission" date="2011-08" db="EMBL/GenBank/DDBJ databases">
        <title>Genome sequence of Naumovozyma castellii.</title>
        <authorList>
            <person name="Gordon J.L."/>
            <person name="Armisen D."/>
            <person name="Proux-Wera E."/>
            <person name="OhEigeartaigh S.S."/>
            <person name="Byrne K.P."/>
            <person name="Wolfe K.H."/>
        </authorList>
    </citation>
    <scope>NUCLEOTIDE SEQUENCE</scope>
    <source>
        <strain>Type strain:CBS 4309</strain>
    </source>
</reference>
<evidence type="ECO:0000313" key="9">
    <source>
        <dbReference type="Proteomes" id="UP000001640"/>
    </source>
</evidence>
<evidence type="ECO:0000256" key="2">
    <source>
        <dbReference type="ARBA" id="ARBA00009765"/>
    </source>
</evidence>
<comment type="similarity">
    <text evidence="2">Belongs to the CorA metal ion transporter (MIT) (TC 1.A.35) family.</text>
</comment>
<keyword evidence="9" id="KW-1185">Reference proteome</keyword>
<dbReference type="SUPFAM" id="SSF144083">
    <property type="entry name" value="Magnesium transport protein CorA, transmembrane region"/>
    <property type="match status" value="1"/>
</dbReference>
<dbReference type="InterPro" id="IPR044089">
    <property type="entry name" value="Alr1-like"/>
</dbReference>
<keyword evidence="3 7" id="KW-0812">Transmembrane</keyword>
<dbReference type="AlphaFoldDB" id="G0V7W7"/>
<gene>
    <name evidence="8" type="primary">NCAS0A10070</name>
    <name evidence="8" type="ordered locus">NCAS_0A10070</name>
</gene>
<dbReference type="eggNOG" id="ENOG502QPTQ">
    <property type="taxonomic scope" value="Eukaryota"/>
</dbReference>
<dbReference type="GeneID" id="96901044"/>
<proteinExistence type="inferred from homology"/>
<dbReference type="GO" id="GO:0010961">
    <property type="term" value="P:intracellular magnesium ion homeostasis"/>
    <property type="evidence" value="ECO:0007669"/>
    <property type="project" value="TreeGrafter"/>
</dbReference>
<evidence type="ECO:0000256" key="6">
    <source>
        <dbReference type="SAM" id="MobiDB-lite"/>
    </source>
</evidence>
<dbReference type="Gene3D" id="1.20.58.340">
    <property type="entry name" value="Magnesium transport protein CorA, transmembrane region"/>
    <property type="match status" value="2"/>
</dbReference>
<evidence type="ECO:0000256" key="3">
    <source>
        <dbReference type="ARBA" id="ARBA00022692"/>
    </source>
</evidence>
<dbReference type="Proteomes" id="UP000001640">
    <property type="component" value="Chromosome 1"/>
</dbReference>
<evidence type="ECO:0000256" key="1">
    <source>
        <dbReference type="ARBA" id="ARBA00004141"/>
    </source>
</evidence>
<dbReference type="EMBL" id="HE576752">
    <property type="protein sequence ID" value="CCC67565.1"/>
    <property type="molecule type" value="Genomic_DNA"/>
</dbReference>
<feature type="compositionally biased region" description="Basic and acidic residues" evidence="6">
    <location>
        <begin position="119"/>
        <end position="142"/>
    </location>
</feature>
<comment type="subcellular location">
    <subcellularLocation>
        <location evidence="1">Membrane</location>
        <topology evidence="1">Multi-pass membrane protein</topology>
    </subcellularLocation>
</comment>
<keyword evidence="4 7" id="KW-1133">Transmembrane helix</keyword>
<dbReference type="GO" id="GO:0015095">
    <property type="term" value="F:magnesium ion transmembrane transporter activity"/>
    <property type="evidence" value="ECO:0007669"/>
    <property type="project" value="InterPro"/>
</dbReference>
<accession>G0V7W7</accession>
<evidence type="ECO:0000256" key="5">
    <source>
        <dbReference type="ARBA" id="ARBA00023136"/>
    </source>
</evidence>
<dbReference type="Gene3D" id="3.30.460.20">
    <property type="entry name" value="CorA soluble domain-like"/>
    <property type="match status" value="1"/>
</dbReference>